<dbReference type="SUPFAM" id="SSF51011">
    <property type="entry name" value="Glycosyl hydrolase domain"/>
    <property type="match status" value="1"/>
</dbReference>
<dbReference type="InterPro" id="IPR013780">
    <property type="entry name" value="Glyco_hydro_b"/>
</dbReference>
<evidence type="ECO:0008006" key="12">
    <source>
        <dbReference type="Google" id="ProtNLM"/>
    </source>
</evidence>
<keyword evidence="5" id="KW-0378">Hydrolase</keyword>
<organism evidence="10 11">
    <name type="scientific">Petrolisthes cinctipes</name>
    <name type="common">Flat porcelain crab</name>
    <dbReference type="NCBI Taxonomy" id="88211"/>
    <lineage>
        <taxon>Eukaryota</taxon>
        <taxon>Metazoa</taxon>
        <taxon>Ecdysozoa</taxon>
        <taxon>Arthropoda</taxon>
        <taxon>Crustacea</taxon>
        <taxon>Multicrustacea</taxon>
        <taxon>Malacostraca</taxon>
        <taxon>Eumalacostraca</taxon>
        <taxon>Eucarida</taxon>
        <taxon>Decapoda</taxon>
        <taxon>Pleocyemata</taxon>
        <taxon>Anomura</taxon>
        <taxon>Galatheoidea</taxon>
        <taxon>Porcellanidae</taxon>
        <taxon>Petrolisthes</taxon>
    </lineage>
</organism>
<name>A0AAE1FBT2_PETCI</name>
<dbReference type="SUPFAM" id="SSF51445">
    <property type="entry name" value="(Trans)glycosidases"/>
    <property type="match status" value="1"/>
</dbReference>
<gene>
    <name evidence="10" type="ORF">Pcinc_024052</name>
</gene>
<dbReference type="PANTHER" id="PTHR22762:SF133">
    <property type="entry name" value="P-TYPE DOMAIN-CONTAINING PROTEIN"/>
    <property type="match status" value="1"/>
</dbReference>
<dbReference type="Proteomes" id="UP001286313">
    <property type="component" value="Unassembled WGS sequence"/>
</dbReference>
<dbReference type="FunFam" id="3.30.300.130:FF:000004">
    <property type="entry name" value="cytosolic iron-sulfur assembly component 2A"/>
    <property type="match status" value="1"/>
</dbReference>
<evidence type="ECO:0000259" key="9">
    <source>
        <dbReference type="Pfam" id="PF21365"/>
    </source>
</evidence>
<dbReference type="CDD" id="cd06602">
    <property type="entry name" value="GH31_MGAM_SI_GAA"/>
    <property type="match status" value="1"/>
</dbReference>
<dbReference type="SUPFAM" id="SSF117916">
    <property type="entry name" value="Fe-S cluster assembly (FSCA) domain-like"/>
    <property type="match status" value="1"/>
</dbReference>
<feature type="domain" description="Glycoside hydrolase family 31 TIM barrel" evidence="7">
    <location>
        <begin position="308"/>
        <end position="676"/>
    </location>
</feature>
<dbReference type="GO" id="GO:0004558">
    <property type="term" value="F:alpha-1,4-glucosidase activity"/>
    <property type="evidence" value="ECO:0007669"/>
    <property type="project" value="TreeGrafter"/>
</dbReference>
<keyword evidence="5" id="KW-0326">Glycosidase</keyword>
<keyword evidence="11" id="KW-1185">Reference proteome</keyword>
<dbReference type="Gene3D" id="3.20.20.80">
    <property type="entry name" value="Glycosidases"/>
    <property type="match status" value="1"/>
</dbReference>
<dbReference type="InterPro" id="IPR000322">
    <property type="entry name" value="Glyco_hydro_31_TIM"/>
</dbReference>
<evidence type="ECO:0000256" key="5">
    <source>
        <dbReference type="RuleBase" id="RU361185"/>
    </source>
</evidence>
<evidence type="ECO:0000259" key="8">
    <source>
        <dbReference type="Pfam" id="PF01883"/>
    </source>
</evidence>
<accession>A0AAE1FBT2</accession>
<dbReference type="InterPro" id="IPR017853">
    <property type="entry name" value="GH"/>
</dbReference>
<dbReference type="AlphaFoldDB" id="A0AAE1FBT2"/>
<dbReference type="GO" id="GO:0030246">
    <property type="term" value="F:carbohydrate binding"/>
    <property type="evidence" value="ECO:0007669"/>
    <property type="project" value="InterPro"/>
</dbReference>
<dbReference type="Gene3D" id="2.60.40.1760">
    <property type="entry name" value="glycosyl hydrolase (family 31)"/>
    <property type="match status" value="1"/>
</dbReference>
<dbReference type="GO" id="GO:0005975">
    <property type="term" value="P:carbohydrate metabolic process"/>
    <property type="evidence" value="ECO:0007669"/>
    <property type="project" value="InterPro"/>
</dbReference>
<keyword evidence="4" id="KW-0325">Glycoprotein</keyword>
<evidence type="ECO:0000256" key="2">
    <source>
        <dbReference type="ARBA" id="ARBA00010381"/>
    </source>
</evidence>
<feature type="signal peptide" evidence="6">
    <location>
        <begin position="1"/>
        <end position="24"/>
    </location>
</feature>
<dbReference type="PANTHER" id="PTHR22762">
    <property type="entry name" value="ALPHA-GLUCOSIDASE"/>
    <property type="match status" value="1"/>
</dbReference>
<comment type="similarity">
    <text evidence="2">Belongs to the MIP18 family.</text>
</comment>
<evidence type="ECO:0000259" key="7">
    <source>
        <dbReference type="Pfam" id="PF01055"/>
    </source>
</evidence>
<comment type="caution">
    <text evidence="10">The sequence shown here is derived from an EMBL/GenBank/DDBJ whole genome shotgun (WGS) entry which is preliminary data.</text>
</comment>
<evidence type="ECO:0000313" key="11">
    <source>
        <dbReference type="Proteomes" id="UP001286313"/>
    </source>
</evidence>
<dbReference type="InterPro" id="IPR048395">
    <property type="entry name" value="Glyco_hydro_31_C"/>
</dbReference>
<evidence type="ECO:0000313" key="10">
    <source>
        <dbReference type="EMBL" id="KAK3870746.1"/>
    </source>
</evidence>
<reference evidence="10" key="1">
    <citation type="submission" date="2023-10" db="EMBL/GenBank/DDBJ databases">
        <title>Genome assemblies of two species of porcelain crab, Petrolisthes cinctipes and Petrolisthes manimaculis (Anomura: Porcellanidae).</title>
        <authorList>
            <person name="Angst P."/>
        </authorList>
    </citation>
    <scope>NUCLEOTIDE SEQUENCE</scope>
    <source>
        <strain evidence="10">PB745_01</strain>
        <tissue evidence="10">Gill</tissue>
    </source>
</reference>
<keyword evidence="6" id="KW-0732">Signal</keyword>
<dbReference type="EMBL" id="JAWQEG010002614">
    <property type="protein sequence ID" value="KAK3870746.1"/>
    <property type="molecule type" value="Genomic_DNA"/>
</dbReference>
<dbReference type="InterPro" id="IPR034904">
    <property type="entry name" value="FSCA_dom_sf"/>
</dbReference>
<protein>
    <recommendedName>
        <fullName evidence="12">Alpha-glucosidase</fullName>
    </recommendedName>
</protein>
<dbReference type="GO" id="GO:0007059">
    <property type="term" value="P:chromosome segregation"/>
    <property type="evidence" value="ECO:0007669"/>
    <property type="project" value="UniProtKB-KW"/>
</dbReference>
<evidence type="ECO:0000256" key="3">
    <source>
        <dbReference type="ARBA" id="ARBA00022829"/>
    </source>
</evidence>
<proteinExistence type="inferred from homology"/>
<dbReference type="Gene3D" id="3.30.300.130">
    <property type="entry name" value="Fe-S cluster assembly (FSCA)"/>
    <property type="match status" value="1"/>
</dbReference>
<evidence type="ECO:0000256" key="1">
    <source>
        <dbReference type="ARBA" id="ARBA00007806"/>
    </source>
</evidence>
<feature type="domain" description="Glycosyl hydrolase family 31 C-terminal" evidence="9">
    <location>
        <begin position="685"/>
        <end position="771"/>
    </location>
</feature>
<evidence type="ECO:0000256" key="6">
    <source>
        <dbReference type="SAM" id="SignalP"/>
    </source>
</evidence>
<sequence length="1048" mass="118506">MRLGYRVLGCGLLVLVVASTFTLAQQSNLQAIECPFPEGQSVSSESECGKYSTCEWTDGRCHMVDNILGGYTVVGDAIPTARGYQVTLVKADSSATMFGGTVESLVFEVIYHESYHVQVKIYSADTQRYEVPWPLTLPDIPDTEQDYTVTVSEADTPFHFNVTRNSNGNFLFHSMGPLTYEDQFIQIHTKLASSYLYGFGENTHLSFRHKFQPRVTFPIFARDQPVGTEPMNEYGHHPYYMVMEDDDGNSHSVLLYNSNAMEYSTFQLDDGTPALTLRTIGGILDFHFFLGPSPEDLVSQYTGMVGRPTFPTYWSLGFHLSRWGYNSTDNVRAARERMKAMSIPQDGQTFDIDYMDTRRDFTYDPVNWGDLPDLIQELHNDNLKVTTILDPALVIDFDTYQPSARGKAADAFIKWMDSSLVPSDQEPEQISIWPETQDWWINEIKLFYETVKFDSLWIDMNEPANFGTNLDKPFNWPPGVDPWSLKCPDNKWDSPPYTTMMIYVGDNQSKKISDHSICMSSNQTDGTSVFLHYDVHSLYGISETEATFRALQEVFPNKRPTVLSRSTFPGSGRYAVHWLGDNSADWTQMHMSIIGMFDFNMFGMPMVGADVCGFFNEPDLEMCARWMELGAFYPFSRNHNTDGAQDQDPGVWPEVGLISRDVLTLRYKYIPYLYTLFHKSAMHGWSVVRPLLSVFPTDLISRDVDDQFLWGDGLMVAPVLTMGAVSRDVYFPEGEWYELVSGIKAATGPITNTVSAPLEVIPLFVRGGVILPYQEPSITTTESRQNPFGLTVALDNALNATGDVYRDDGESEENPISPYMSKFYYSQGKLDMDVKHGEEQVAGLFLDTINVYGHPSEPQSITLDTLPLDPSAWMYDAAYQVLTINIHAPLDVPFTLQIHWIWCNCGYKLFFDMSTSDDSELLDVAGTVYDSLRTIRDPEKQESLEELNVIQEDGIKVTRFNEKFLIGVEFTPTVPHCSLATLIGLCIRVKLARSLPYPYKADITLAPGTHNTEEDVNKQINDKERVAAALENPNLLRAVEECLEERDV</sequence>
<dbReference type="InterPro" id="IPR002744">
    <property type="entry name" value="MIP18-like"/>
</dbReference>
<dbReference type="Pfam" id="PF21365">
    <property type="entry name" value="Glyco_hydro_31_3rd"/>
    <property type="match status" value="1"/>
</dbReference>
<dbReference type="InterPro" id="IPR011013">
    <property type="entry name" value="Gal_mutarotase_sf_dom"/>
</dbReference>
<dbReference type="Gene3D" id="6.10.250.1280">
    <property type="match status" value="1"/>
</dbReference>
<dbReference type="SUPFAM" id="SSF74650">
    <property type="entry name" value="Galactose mutarotase-like"/>
    <property type="match status" value="1"/>
</dbReference>
<dbReference type="CDD" id="cd14752">
    <property type="entry name" value="GH31_N"/>
    <property type="match status" value="1"/>
</dbReference>
<dbReference type="Pfam" id="PF01883">
    <property type="entry name" value="FeS_assembly_P"/>
    <property type="match status" value="1"/>
</dbReference>
<dbReference type="Gene3D" id="2.60.40.1180">
    <property type="entry name" value="Golgi alpha-mannosidase II"/>
    <property type="match status" value="2"/>
</dbReference>
<feature type="domain" description="MIP18 family-like" evidence="8">
    <location>
        <begin position="927"/>
        <end position="996"/>
    </location>
</feature>
<comment type="similarity">
    <text evidence="1 5">Belongs to the glycosyl hydrolase 31 family.</text>
</comment>
<feature type="chain" id="PRO_5042033135" description="Alpha-glucosidase" evidence="6">
    <location>
        <begin position="25"/>
        <end position="1048"/>
    </location>
</feature>
<dbReference type="Pfam" id="PF01055">
    <property type="entry name" value="Glyco_hydro_31_2nd"/>
    <property type="match status" value="1"/>
</dbReference>
<keyword evidence="3" id="KW-0159">Chromosome partition</keyword>
<evidence type="ECO:0000256" key="4">
    <source>
        <dbReference type="ARBA" id="ARBA00023180"/>
    </source>
</evidence>